<dbReference type="Gene3D" id="3.10.20.30">
    <property type="match status" value="1"/>
</dbReference>
<dbReference type="GO" id="GO:0004829">
    <property type="term" value="F:threonine-tRNA ligase activity"/>
    <property type="evidence" value="ECO:0007669"/>
    <property type="project" value="UniProtKB-EC"/>
</dbReference>
<dbReference type="EnsemblMetazoa" id="CLYHEMT009555.1">
    <property type="protein sequence ID" value="CLYHEMP009555.1"/>
    <property type="gene ID" value="CLYHEMG009555"/>
</dbReference>
<evidence type="ECO:0000256" key="5">
    <source>
        <dbReference type="ARBA" id="ARBA00022840"/>
    </source>
</evidence>
<comment type="catalytic activity">
    <reaction evidence="9">
        <text>tRNA(Thr) + L-threonine + ATP = L-threonyl-tRNA(Thr) + AMP + diphosphate + H(+)</text>
        <dbReference type="Rhea" id="RHEA:24624"/>
        <dbReference type="Rhea" id="RHEA-COMP:9670"/>
        <dbReference type="Rhea" id="RHEA-COMP:9704"/>
        <dbReference type="ChEBI" id="CHEBI:15378"/>
        <dbReference type="ChEBI" id="CHEBI:30616"/>
        <dbReference type="ChEBI" id="CHEBI:33019"/>
        <dbReference type="ChEBI" id="CHEBI:57926"/>
        <dbReference type="ChEBI" id="CHEBI:78442"/>
        <dbReference type="ChEBI" id="CHEBI:78534"/>
        <dbReference type="ChEBI" id="CHEBI:456215"/>
        <dbReference type="EC" id="6.1.1.3"/>
    </reaction>
</comment>
<evidence type="ECO:0000259" key="11">
    <source>
        <dbReference type="PROSITE" id="PS51880"/>
    </source>
</evidence>
<dbReference type="PANTHER" id="PTHR11451">
    <property type="entry name" value="THREONINE-TRNA LIGASE"/>
    <property type="match status" value="1"/>
</dbReference>
<dbReference type="Pfam" id="PF02824">
    <property type="entry name" value="TGS"/>
    <property type="match status" value="1"/>
</dbReference>
<feature type="compositionally biased region" description="Basic and acidic residues" evidence="10">
    <location>
        <begin position="95"/>
        <end position="106"/>
    </location>
</feature>
<feature type="region of interest" description="Disordered" evidence="10">
    <location>
        <begin position="1"/>
        <end position="20"/>
    </location>
</feature>
<dbReference type="PROSITE" id="PS51880">
    <property type="entry name" value="TGS"/>
    <property type="match status" value="1"/>
</dbReference>
<reference evidence="12" key="1">
    <citation type="submission" date="2021-01" db="UniProtKB">
        <authorList>
            <consortium name="EnsemblMetazoa"/>
        </authorList>
    </citation>
    <scope>IDENTIFICATION</scope>
</reference>
<accession>A0A7M5V147</accession>
<dbReference type="Proteomes" id="UP000594262">
    <property type="component" value="Unplaced"/>
</dbReference>
<evidence type="ECO:0000313" key="12">
    <source>
        <dbReference type="EnsemblMetazoa" id="CLYHEMP009555.1"/>
    </source>
</evidence>
<keyword evidence="6" id="KW-0648">Protein biosynthesis</keyword>
<dbReference type="EC" id="6.1.1.3" evidence="2"/>
<evidence type="ECO:0000313" key="13">
    <source>
        <dbReference type="Proteomes" id="UP000594262"/>
    </source>
</evidence>
<evidence type="ECO:0000256" key="4">
    <source>
        <dbReference type="ARBA" id="ARBA00022741"/>
    </source>
</evidence>
<evidence type="ECO:0000256" key="7">
    <source>
        <dbReference type="ARBA" id="ARBA00023146"/>
    </source>
</evidence>
<evidence type="ECO:0000256" key="3">
    <source>
        <dbReference type="ARBA" id="ARBA00022598"/>
    </source>
</evidence>
<feature type="domain" description="TGS" evidence="11">
    <location>
        <begin position="139"/>
        <end position="203"/>
    </location>
</feature>
<dbReference type="GO" id="GO:0005524">
    <property type="term" value="F:ATP binding"/>
    <property type="evidence" value="ECO:0007669"/>
    <property type="project" value="UniProtKB-KW"/>
</dbReference>
<organism evidence="12 13">
    <name type="scientific">Clytia hemisphaerica</name>
    <dbReference type="NCBI Taxonomy" id="252671"/>
    <lineage>
        <taxon>Eukaryota</taxon>
        <taxon>Metazoa</taxon>
        <taxon>Cnidaria</taxon>
        <taxon>Hydrozoa</taxon>
        <taxon>Hydroidolina</taxon>
        <taxon>Leptothecata</taxon>
        <taxon>Obeliida</taxon>
        <taxon>Clytiidae</taxon>
        <taxon>Clytia</taxon>
    </lineage>
</organism>
<dbReference type="FunFam" id="3.10.20.30:FF:000006">
    <property type="entry name" value="Threonine--tRNA ligase, cytoplasmic"/>
    <property type="match status" value="1"/>
</dbReference>
<keyword evidence="13" id="KW-1185">Reference proteome</keyword>
<keyword evidence="4" id="KW-0547">Nucleotide-binding</keyword>
<dbReference type="InterPro" id="IPR012676">
    <property type="entry name" value="TGS-like"/>
</dbReference>
<evidence type="ECO:0000256" key="1">
    <source>
        <dbReference type="ARBA" id="ARBA00008226"/>
    </source>
</evidence>
<protein>
    <recommendedName>
        <fullName evidence="2">threonine--tRNA ligase</fullName>
        <ecNumber evidence="2">6.1.1.3</ecNumber>
    </recommendedName>
    <alternativeName>
        <fullName evidence="8">Threonyl-tRNA synthetase</fullName>
    </alternativeName>
</protein>
<dbReference type="GO" id="GO:0006435">
    <property type="term" value="P:threonyl-tRNA aminoacylation"/>
    <property type="evidence" value="ECO:0007669"/>
    <property type="project" value="TreeGrafter"/>
</dbReference>
<keyword evidence="3" id="KW-0436">Ligase</keyword>
<dbReference type="CDD" id="cd01667">
    <property type="entry name" value="TGS_ThrRS"/>
    <property type="match status" value="1"/>
</dbReference>
<evidence type="ECO:0000256" key="2">
    <source>
        <dbReference type="ARBA" id="ARBA00013163"/>
    </source>
</evidence>
<dbReference type="FunFam" id="3.30.980.10:FF:000003">
    <property type="entry name" value="Threonine--tRNA ligase, cytoplasmic"/>
    <property type="match status" value="1"/>
</dbReference>
<keyword evidence="5" id="KW-0067">ATP-binding</keyword>
<dbReference type="Gene3D" id="3.30.980.10">
    <property type="entry name" value="Threonyl-trna Synthetase, Chain A, domain 2"/>
    <property type="match status" value="1"/>
</dbReference>
<name>A0A7M5V147_9CNID</name>
<proteinExistence type="inferred from homology"/>
<feature type="region of interest" description="Disordered" evidence="10">
    <location>
        <begin position="58"/>
        <end position="111"/>
    </location>
</feature>
<dbReference type="SUPFAM" id="SSF55186">
    <property type="entry name" value="ThrRS/AlaRS common domain"/>
    <property type="match status" value="1"/>
</dbReference>
<evidence type="ECO:0000256" key="8">
    <source>
        <dbReference type="ARBA" id="ARBA00031900"/>
    </source>
</evidence>
<feature type="compositionally biased region" description="Basic and acidic residues" evidence="10">
    <location>
        <begin position="78"/>
        <end position="89"/>
    </location>
</feature>
<sequence length="330" mass="37770">SRWWAKSKEGTDGGALSREIHEKPNIVRLLPQNQCDFVFEFKASQQTRRQQSFEEMATLEQKMEEVQITNENNPPKGNKKEGKNNNKKEGKNKKDKQNKSNDKSGHPVEMNPLPAYIEERLKIFDEIKAEHDASMEAKEKTSIKITLPDGKQVDGFSWKTTPYEVAQGISQGLADNSVVAKVNGVLWDLDRPVEEDCTIELVKFDQPEGQQVFWHSSAHILGEAMERHYGGCLCYGPPIEEGFYYDMSIDDRQVSSNDFSALESVVKKIIKEKQQFVRLEMKKEDLLKMFAYNPFKLRILNERVTTPTTTVSNESIHFLDLPRWGGGPIN</sequence>
<keyword evidence="7" id="KW-0030">Aminoacyl-tRNA synthetase</keyword>
<evidence type="ECO:0000256" key="6">
    <source>
        <dbReference type="ARBA" id="ARBA00022917"/>
    </source>
</evidence>
<evidence type="ECO:0000256" key="10">
    <source>
        <dbReference type="SAM" id="MobiDB-lite"/>
    </source>
</evidence>
<dbReference type="AlphaFoldDB" id="A0A7M5V147"/>
<dbReference type="InterPro" id="IPR012675">
    <property type="entry name" value="Beta-grasp_dom_sf"/>
</dbReference>
<evidence type="ECO:0000256" key="9">
    <source>
        <dbReference type="ARBA" id="ARBA00049515"/>
    </source>
</evidence>
<dbReference type="InterPro" id="IPR018163">
    <property type="entry name" value="Thr/Ala-tRNA-synth_IIc_edit"/>
</dbReference>
<dbReference type="OrthoDB" id="5423599at2759"/>
<feature type="compositionally biased region" description="Basic and acidic residues" evidence="10">
    <location>
        <begin position="1"/>
        <end position="11"/>
    </location>
</feature>
<dbReference type="SUPFAM" id="SSF81271">
    <property type="entry name" value="TGS-like"/>
    <property type="match status" value="1"/>
</dbReference>
<dbReference type="GO" id="GO:0005739">
    <property type="term" value="C:mitochondrion"/>
    <property type="evidence" value="ECO:0007669"/>
    <property type="project" value="TreeGrafter"/>
</dbReference>
<dbReference type="PANTHER" id="PTHR11451:SF46">
    <property type="entry name" value="THREONINE--TRNA LIGASE"/>
    <property type="match status" value="1"/>
</dbReference>
<dbReference type="InterPro" id="IPR004095">
    <property type="entry name" value="TGS"/>
</dbReference>
<comment type="similarity">
    <text evidence="1">Belongs to the class-II aminoacyl-tRNA synthetase family.</text>
</comment>